<dbReference type="KEGG" id="bbro:BAU06_14240"/>
<name>A0A193FJE1_9BORD</name>
<dbReference type="AlphaFoldDB" id="A0A193FJE1"/>
<accession>A0A193FJE1</accession>
<reference evidence="3 4" key="1">
    <citation type="submission" date="2016-06" db="EMBL/GenBank/DDBJ databases">
        <title>Complete genome sequences of Bordetella bronchialis and Bordetella flabilis.</title>
        <authorList>
            <person name="LiPuma J.J."/>
            <person name="Spilker T."/>
        </authorList>
    </citation>
    <scope>NUCLEOTIDE SEQUENCE [LARGE SCALE GENOMIC DNA]</scope>
    <source>
        <strain evidence="2 4">AU17976</strain>
        <strain evidence="1 3">AU3182</strain>
    </source>
</reference>
<gene>
    <name evidence="1" type="ORF">BAU06_14240</name>
    <name evidence="2" type="ORF">BAU08_14475</name>
</gene>
<dbReference type="Proteomes" id="UP000092213">
    <property type="component" value="Chromosome"/>
</dbReference>
<evidence type="ECO:0000313" key="1">
    <source>
        <dbReference type="EMBL" id="ANN67301.1"/>
    </source>
</evidence>
<sequence length="159" mass="18034">MVEEDKIKLGRPKLTSHYSNTPVDEVFRAGGIEARNPNFPDNTIVFTNKLYDPHPNDPYVAHYLPIPIFESTYAVGEGFRFEYFTISSPDGYALWKLGIEGWGDERIVLEHGKTPLSRVVAVRDRRGSRVIQHNPEFVNEFELSLPGHLKRAIEAAPSP</sequence>
<evidence type="ECO:0000313" key="3">
    <source>
        <dbReference type="Proteomes" id="UP000091897"/>
    </source>
</evidence>
<proteinExistence type="predicted"/>
<protein>
    <submittedName>
        <fullName evidence="2">Uncharacterized protein</fullName>
    </submittedName>
</protein>
<dbReference type="EMBL" id="CP016171">
    <property type="protein sequence ID" value="ANN72390.1"/>
    <property type="molecule type" value="Genomic_DNA"/>
</dbReference>
<evidence type="ECO:0000313" key="2">
    <source>
        <dbReference type="EMBL" id="ANN72390.1"/>
    </source>
</evidence>
<dbReference type="Proteomes" id="UP000091897">
    <property type="component" value="Chromosome"/>
</dbReference>
<dbReference type="EMBL" id="CP016170">
    <property type="protein sequence ID" value="ANN67301.1"/>
    <property type="molecule type" value="Genomic_DNA"/>
</dbReference>
<evidence type="ECO:0000313" key="4">
    <source>
        <dbReference type="Proteomes" id="UP000092213"/>
    </source>
</evidence>
<organism evidence="2 4">
    <name type="scientific">Bordetella bronchialis</name>
    <dbReference type="NCBI Taxonomy" id="463025"/>
    <lineage>
        <taxon>Bacteria</taxon>
        <taxon>Pseudomonadati</taxon>
        <taxon>Pseudomonadota</taxon>
        <taxon>Betaproteobacteria</taxon>
        <taxon>Burkholderiales</taxon>
        <taxon>Alcaligenaceae</taxon>
        <taxon>Bordetella</taxon>
    </lineage>
</organism>
<keyword evidence="3" id="KW-1185">Reference proteome</keyword>